<reference evidence="1 2" key="1">
    <citation type="submission" date="2020-08" db="EMBL/GenBank/DDBJ databases">
        <title>Draft genome sequencing of an Anaerocolumna strain isolated from anoxic soil subjected to BSD treatment.</title>
        <authorList>
            <person name="Uek A."/>
            <person name="Tonouchi A."/>
        </authorList>
    </citation>
    <scope>NUCLEOTIDE SEQUENCE [LARGE SCALE GENOMIC DNA]</scope>
    <source>
        <strain evidence="1 2">CTTW</strain>
    </source>
</reference>
<reference evidence="1 2" key="2">
    <citation type="submission" date="2020-08" db="EMBL/GenBank/DDBJ databases">
        <authorList>
            <person name="Ueki A."/>
            <person name="Tonouchi A."/>
        </authorList>
    </citation>
    <scope>NUCLEOTIDE SEQUENCE [LARGE SCALE GENOMIC DNA]</scope>
    <source>
        <strain evidence="1 2">CTTW</strain>
    </source>
</reference>
<proteinExistence type="predicted"/>
<evidence type="ECO:0000313" key="2">
    <source>
        <dbReference type="Proteomes" id="UP000515703"/>
    </source>
</evidence>
<protein>
    <recommendedName>
        <fullName evidence="3">SLH domain-containing protein</fullName>
    </recommendedName>
</protein>
<keyword evidence="2" id="KW-1185">Reference proteome</keyword>
<dbReference type="AlphaFoldDB" id="A0A7I8DH63"/>
<dbReference type="RefSeq" id="WP_185258220.1">
    <property type="nucleotide sequence ID" value="NZ_AP023368.1"/>
</dbReference>
<dbReference type="EMBL" id="AP023368">
    <property type="protein sequence ID" value="BCJ97833.1"/>
    <property type="molecule type" value="Genomic_DNA"/>
</dbReference>
<sequence>MKKNNTVKKGISLVIILIMALSLVIPQKPVEAATNSNIKIYNFIKLLVPAAGIEIDTSQSNPYLKAAMDTGIVKEGDFEDYKAYLTRIDAALLLNRADEYMHGDTVDKDLLQTVIAKRISDIKKIPAGKREAVAKIYAKGFIVGKSNGMYVQNRSFNGNDYLAAVDAKKVLGLLKNAKDRAKISPDGQLIRTKNLPKNAKDYPYILEAFPNSFYEMKFSYQRGTYSWKPVEGKDYARPVRVKETMSKLNVDENGMCIYVDEWIKKVEDNLKYRLNVDFNTIDNNWLNNLRKTYFVANVALLDKQKTDRIRNYIKIAKESKVIIKSSIISVEPSTLYTSDGAFLVRSYIKFKITSEKNKPQEDLFFGNTRFVDLAKSKWFDGVYDVELSTKNIGTDGSDYAIIDDTLNDYYYKSK</sequence>
<dbReference type="KEGG" id="acht:bsdcttw_08740"/>
<name>A0A7I8DH63_9FIRM</name>
<evidence type="ECO:0000313" key="1">
    <source>
        <dbReference type="EMBL" id="BCJ97833.1"/>
    </source>
</evidence>
<dbReference type="Proteomes" id="UP000515703">
    <property type="component" value="Chromosome"/>
</dbReference>
<organism evidence="1 2">
    <name type="scientific">Anaerocolumna chitinilytica</name>
    <dbReference type="NCBI Taxonomy" id="1727145"/>
    <lineage>
        <taxon>Bacteria</taxon>
        <taxon>Bacillati</taxon>
        <taxon>Bacillota</taxon>
        <taxon>Clostridia</taxon>
        <taxon>Lachnospirales</taxon>
        <taxon>Lachnospiraceae</taxon>
        <taxon>Anaerocolumna</taxon>
    </lineage>
</organism>
<evidence type="ECO:0008006" key="3">
    <source>
        <dbReference type="Google" id="ProtNLM"/>
    </source>
</evidence>
<gene>
    <name evidence="1" type="ORF">bsdcttw_08740</name>
</gene>
<accession>A0A7I8DH63</accession>